<dbReference type="Proteomes" id="UP001649230">
    <property type="component" value="Chromosome"/>
</dbReference>
<dbReference type="RefSeq" id="WP_235120963.1">
    <property type="nucleotide sequence ID" value="NZ_CP090978.1"/>
</dbReference>
<dbReference type="InterPro" id="IPR011330">
    <property type="entry name" value="Glyco_hydro/deAcase_b/a-brl"/>
</dbReference>
<evidence type="ECO:0000313" key="7">
    <source>
        <dbReference type="Proteomes" id="UP001649230"/>
    </source>
</evidence>
<evidence type="ECO:0000259" key="5">
    <source>
        <dbReference type="Pfam" id="PF03065"/>
    </source>
</evidence>
<gene>
    <name evidence="6" type="ORF">L0M14_04060</name>
</gene>
<evidence type="ECO:0000256" key="3">
    <source>
        <dbReference type="RuleBase" id="RU361196"/>
    </source>
</evidence>
<organism evidence="6 7">
    <name type="scientific">Paenibacillus hexagrammi</name>
    <dbReference type="NCBI Taxonomy" id="2908839"/>
    <lineage>
        <taxon>Bacteria</taxon>
        <taxon>Bacillati</taxon>
        <taxon>Bacillota</taxon>
        <taxon>Bacilli</taxon>
        <taxon>Bacillales</taxon>
        <taxon>Paenibacillaceae</taxon>
        <taxon>Paenibacillus</taxon>
    </lineage>
</organism>
<dbReference type="InterPro" id="IPR027291">
    <property type="entry name" value="Glyco_hydro_38_N_sf"/>
</dbReference>
<evidence type="ECO:0000256" key="2">
    <source>
        <dbReference type="ARBA" id="ARBA00023277"/>
    </source>
</evidence>
<dbReference type="Gene3D" id="3.20.110.10">
    <property type="entry name" value="Glycoside hydrolase 38, N terminal domain"/>
    <property type="match status" value="1"/>
</dbReference>
<dbReference type="PANTHER" id="PTHR41695:SF1">
    <property type="entry name" value="1,4-ALPHA-GLUCAN BRANCHING ENZYME TK1436"/>
    <property type="match status" value="1"/>
</dbReference>
<evidence type="ECO:0000256" key="1">
    <source>
        <dbReference type="ARBA" id="ARBA00006821"/>
    </source>
</evidence>
<comment type="similarity">
    <text evidence="1 3">Belongs to the glycosyl hydrolase 57 family.</text>
</comment>
<dbReference type="EMBL" id="CP090978">
    <property type="protein sequence ID" value="UJF34389.1"/>
    <property type="molecule type" value="Genomic_DNA"/>
</dbReference>
<evidence type="ECO:0000256" key="4">
    <source>
        <dbReference type="SAM" id="MobiDB-lite"/>
    </source>
</evidence>
<feature type="region of interest" description="Disordered" evidence="4">
    <location>
        <begin position="227"/>
        <end position="249"/>
    </location>
</feature>
<feature type="domain" description="Glycoside hydrolase family 57 N-terminal" evidence="5">
    <location>
        <begin position="37"/>
        <end position="140"/>
    </location>
</feature>
<reference evidence="6 7" key="1">
    <citation type="journal article" date="2024" name="Int. J. Syst. Evol. Microbiol.">
        <title>Paenibacillus hexagrammi sp. nov., a novel bacterium isolated from the gut content of Hexagrammos agrammus.</title>
        <authorList>
            <person name="Jung H.K."/>
            <person name="Kim D.G."/>
            <person name="Zin H."/>
            <person name="Park J."/>
            <person name="Jung H."/>
            <person name="Kim Y.O."/>
            <person name="Kong H.J."/>
            <person name="Kim J.W."/>
            <person name="Kim Y.S."/>
        </authorList>
    </citation>
    <scope>NUCLEOTIDE SEQUENCE [LARGE SCALE GENOMIC DNA]</scope>
    <source>
        <strain evidence="6 7">YPD9-1</strain>
    </source>
</reference>
<dbReference type="InterPro" id="IPR004300">
    <property type="entry name" value="Glyco_hydro_57_N"/>
</dbReference>
<keyword evidence="2 3" id="KW-0119">Carbohydrate metabolism</keyword>
<dbReference type="Pfam" id="PF03065">
    <property type="entry name" value="Glyco_hydro_57"/>
    <property type="match status" value="1"/>
</dbReference>
<protein>
    <recommendedName>
        <fullName evidence="5">Glycoside hydrolase family 57 N-terminal domain-containing protein</fullName>
    </recommendedName>
</protein>
<sequence length="464" mass="49047">MRRHLVRLSELADREVLRVWGDPNFTPPAAMYQVRYKRLLQFYSRIEGDLIAKLRSLRDAGCIELITCTATHAFLPLIKNTAALRAQLETAVTEFRRYFGSSPAGIWLPECGYTPALEPHLQELGLRYFVVDAHAHACARLSAGAGMRASSGSDEEPGTDANANACAALRAGTGSSSDDEPGTDANADACAALRAGTGMRASSSSDDEPGTDANADACAALRAGTGMRASSSSDDGAGATGSVGPLLTGKPLRTPGGACAFARDSEASAQVWSAEIGYPSDGDYRDYYRDIGYDLGSEGGAEWDYIKPYVLPDGKRIHTGFKYYRVTGPGVPGDAKAPYRPDAAALKAQQHAEHFIAARAEQLRRLAAQSGGAEAPVIVCPYDAELFGHWWHEGPQWLEAVLRGLAATRSRTTGVVVETTTLGSYAAAYPADHRSGASGVELGPRRLRGSLAPAAEPVGAPSAA</sequence>
<accession>A0ABY3SME2</accession>
<dbReference type="PANTHER" id="PTHR41695">
    <property type="entry name" value="1,4-ALPHA-GLUCAN BRANCHING ENZYME RV3031-RELATED"/>
    <property type="match status" value="1"/>
</dbReference>
<proteinExistence type="inferred from homology"/>
<feature type="compositionally biased region" description="Low complexity" evidence="4">
    <location>
        <begin position="227"/>
        <end position="242"/>
    </location>
</feature>
<dbReference type="InterPro" id="IPR040042">
    <property type="entry name" value="Branching_enz_MT3115-like"/>
</dbReference>
<name>A0ABY3SME2_9BACL</name>
<keyword evidence="7" id="KW-1185">Reference proteome</keyword>
<evidence type="ECO:0000313" key="6">
    <source>
        <dbReference type="EMBL" id="UJF34389.1"/>
    </source>
</evidence>
<dbReference type="SUPFAM" id="SSF88713">
    <property type="entry name" value="Glycoside hydrolase/deacetylase"/>
    <property type="match status" value="2"/>
</dbReference>